<gene>
    <name evidence="6" type="ORF">BRM3_06390</name>
</gene>
<dbReference type="Proteomes" id="UP001164305">
    <property type="component" value="Chromosome"/>
</dbReference>
<dbReference type="Pfam" id="PF00440">
    <property type="entry name" value="TetR_N"/>
    <property type="match status" value="1"/>
</dbReference>
<dbReference type="Gene3D" id="1.10.357.10">
    <property type="entry name" value="Tetracycline Repressor, domain 2"/>
    <property type="match status" value="1"/>
</dbReference>
<keyword evidence="2 4" id="KW-0238">DNA-binding</keyword>
<reference evidence="6" key="1">
    <citation type="submission" date="2022-10" db="EMBL/GenBank/DDBJ databases">
        <title>Whole-Genome Sequencing of Brachybacterium huguangmaarense BRM-3, Isolated from Betula schmidtii.</title>
        <authorList>
            <person name="Haam D."/>
        </authorList>
    </citation>
    <scope>NUCLEOTIDE SEQUENCE</scope>
    <source>
        <strain evidence="6">BRM-3</strain>
    </source>
</reference>
<dbReference type="PANTHER" id="PTHR30055">
    <property type="entry name" value="HTH-TYPE TRANSCRIPTIONAL REGULATOR RUTR"/>
    <property type="match status" value="1"/>
</dbReference>
<dbReference type="PANTHER" id="PTHR30055:SF234">
    <property type="entry name" value="HTH-TYPE TRANSCRIPTIONAL REGULATOR BETI"/>
    <property type="match status" value="1"/>
</dbReference>
<keyword evidence="3" id="KW-0804">Transcription</keyword>
<evidence type="ECO:0000256" key="3">
    <source>
        <dbReference type="ARBA" id="ARBA00023163"/>
    </source>
</evidence>
<dbReference type="InterPro" id="IPR001647">
    <property type="entry name" value="HTH_TetR"/>
</dbReference>
<protein>
    <submittedName>
        <fullName evidence="6">TetR/AcrR family transcriptional regulator</fullName>
    </submittedName>
</protein>
<evidence type="ECO:0000313" key="7">
    <source>
        <dbReference type="Proteomes" id="UP001164305"/>
    </source>
</evidence>
<proteinExistence type="predicted"/>
<feature type="domain" description="HTH tetR-type" evidence="5">
    <location>
        <begin position="14"/>
        <end position="74"/>
    </location>
</feature>
<name>A0ABY6G4A4_9MICO</name>
<dbReference type="EMBL" id="CP107020">
    <property type="protein sequence ID" value="UYG18040.1"/>
    <property type="molecule type" value="Genomic_DNA"/>
</dbReference>
<dbReference type="InterPro" id="IPR036271">
    <property type="entry name" value="Tet_transcr_reg_TetR-rel_C_sf"/>
</dbReference>
<evidence type="ECO:0000256" key="4">
    <source>
        <dbReference type="PROSITE-ProRule" id="PRU00335"/>
    </source>
</evidence>
<dbReference type="Gene3D" id="1.10.10.60">
    <property type="entry name" value="Homeodomain-like"/>
    <property type="match status" value="1"/>
</dbReference>
<evidence type="ECO:0000259" key="5">
    <source>
        <dbReference type="PROSITE" id="PS50977"/>
    </source>
</evidence>
<dbReference type="PROSITE" id="PS50977">
    <property type="entry name" value="HTH_TETR_2"/>
    <property type="match status" value="1"/>
</dbReference>
<accession>A0ABY6G4A4</accession>
<sequence>MPKIIGGSLEEHRLQTRARIFAALGDLMESEDFEELTFSRIAAAAGVGRTALYNHFPDKDTLLVEFAMHETSSYLDRLREGIAGAGSTVEAIELYVRTQVSLRGAFHMPSSRGGASLAPETAQRMREHVVMIEDVLRQILLRGIAAGELAADLDVPATVRIVNSLLIGRSTMPDHEVDALVAFVVRGLGAAPRA</sequence>
<feature type="DNA-binding region" description="H-T-H motif" evidence="4">
    <location>
        <begin position="37"/>
        <end position="56"/>
    </location>
</feature>
<dbReference type="InterPro" id="IPR009057">
    <property type="entry name" value="Homeodomain-like_sf"/>
</dbReference>
<dbReference type="SUPFAM" id="SSF48498">
    <property type="entry name" value="Tetracyclin repressor-like, C-terminal domain"/>
    <property type="match status" value="1"/>
</dbReference>
<keyword evidence="7" id="KW-1185">Reference proteome</keyword>
<keyword evidence="1" id="KW-0805">Transcription regulation</keyword>
<dbReference type="RefSeq" id="WP_263595246.1">
    <property type="nucleotide sequence ID" value="NZ_CP107020.1"/>
</dbReference>
<evidence type="ECO:0000313" key="6">
    <source>
        <dbReference type="EMBL" id="UYG18040.1"/>
    </source>
</evidence>
<evidence type="ECO:0000256" key="2">
    <source>
        <dbReference type="ARBA" id="ARBA00023125"/>
    </source>
</evidence>
<evidence type="ECO:0000256" key="1">
    <source>
        <dbReference type="ARBA" id="ARBA00023015"/>
    </source>
</evidence>
<dbReference type="InterPro" id="IPR050109">
    <property type="entry name" value="HTH-type_TetR-like_transc_reg"/>
</dbReference>
<dbReference type="SUPFAM" id="SSF46689">
    <property type="entry name" value="Homeodomain-like"/>
    <property type="match status" value="1"/>
</dbReference>
<organism evidence="6 7">
    <name type="scientific">Brachybacterium huguangmaarense</name>
    <dbReference type="NCBI Taxonomy" id="1652028"/>
    <lineage>
        <taxon>Bacteria</taxon>
        <taxon>Bacillati</taxon>
        <taxon>Actinomycetota</taxon>
        <taxon>Actinomycetes</taxon>
        <taxon>Micrococcales</taxon>
        <taxon>Dermabacteraceae</taxon>
        <taxon>Brachybacterium</taxon>
    </lineage>
</organism>